<proteinExistence type="inferred from homology"/>
<evidence type="ECO:0000313" key="8">
    <source>
        <dbReference type="EMBL" id="WIY47432.1"/>
    </source>
</evidence>
<name>A0ABY9AKS2_PARCI</name>
<comment type="catalytic activity">
    <reaction evidence="6">
        <text>L-arginyl-[protein] + NAD(+) = N(omega)-(ADP-D-ribosyl)-L-arginyl-[protein] + nicotinamide + H(+)</text>
        <dbReference type="Rhea" id="RHEA:19149"/>
        <dbReference type="Rhea" id="RHEA-COMP:10532"/>
        <dbReference type="Rhea" id="RHEA-COMP:15087"/>
        <dbReference type="ChEBI" id="CHEBI:15378"/>
        <dbReference type="ChEBI" id="CHEBI:17154"/>
        <dbReference type="ChEBI" id="CHEBI:29965"/>
        <dbReference type="ChEBI" id="CHEBI:57540"/>
        <dbReference type="ChEBI" id="CHEBI:142554"/>
        <dbReference type="EC" id="2.4.2.31"/>
    </reaction>
</comment>
<dbReference type="RefSeq" id="WP_011794782.1">
    <property type="nucleotide sequence ID" value="NZ_CP023687.1"/>
</dbReference>
<keyword evidence="3" id="KW-0328">Glycosyltransferase</keyword>
<dbReference type="GeneID" id="79791272"/>
<accession>A0ABY9AKS2</accession>
<dbReference type="EC" id="2.4.2.31" evidence="2"/>
<evidence type="ECO:0000256" key="7">
    <source>
        <dbReference type="SAM" id="MobiDB-lite"/>
    </source>
</evidence>
<dbReference type="SUPFAM" id="SSF56399">
    <property type="entry name" value="ADP-ribosylation"/>
    <property type="match status" value="1"/>
</dbReference>
<dbReference type="PROSITE" id="PS51996">
    <property type="entry name" value="TR_MART"/>
    <property type="match status" value="1"/>
</dbReference>
<protein>
    <recommendedName>
        <fullName evidence="2">NAD(+)--protein-arginine ADP-ribosyltransferase</fullName>
        <ecNumber evidence="2">2.4.2.31</ecNumber>
    </recommendedName>
</protein>
<dbReference type="Gene3D" id="3.90.176.10">
    <property type="entry name" value="Toxin ADP-ribosyltransferase, Chain A, domain 1"/>
    <property type="match status" value="1"/>
</dbReference>
<organism evidence="8 9">
    <name type="scientific">Paracidovorax citrulli</name>
    <name type="common">Acidovorax citrulli</name>
    <dbReference type="NCBI Taxonomy" id="80869"/>
    <lineage>
        <taxon>Bacteria</taxon>
        <taxon>Pseudomonadati</taxon>
        <taxon>Pseudomonadota</taxon>
        <taxon>Betaproteobacteria</taxon>
        <taxon>Burkholderiales</taxon>
        <taxon>Comamonadaceae</taxon>
        <taxon>Paracidovorax</taxon>
    </lineage>
</organism>
<dbReference type="Pfam" id="PF01129">
    <property type="entry name" value="ART"/>
    <property type="match status" value="1"/>
</dbReference>
<dbReference type="NCBIfam" id="NF041404">
    <property type="entry name" value="XopAI"/>
    <property type="match status" value="1"/>
</dbReference>
<dbReference type="Proteomes" id="UP001242732">
    <property type="component" value="Chromosome"/>
</dbReference>
<dbReference type="EMBL" id="CP127363">
    <property type="protein sequence ID" value="WIY47432.1"/>
    <property type="molecule type" value="Genomic_DNA"/>
</dbReference>
<sequence>MDRRISGASGSSYHSAYYSPGPFPRSSAGSSSSSAGTSPEGLSPRSSPARGSSAPRSAQVRLPTLSTRQLKTEQQRLVQRVLSRGANFRSTEEERAQFKAAFIKQRTGDCVSSPEGDWDTNVWDLQFLKTSDPELRHMKDEDMMALRAWTITPDYQIVQDVLEDGHTPSVEGLAYAKCLLSGLHSLPDSYTHRGTVFTGEDQSDAWVQARHSEGQTVTNLRFFATSKTKEAAWQGKRVEWQTESLRGKHISQFSVIPEEQEVLFPPGTRFHVEQIERSSRLPHITIHQREV</sequence>
<evidence type="ECO:0000256" key="5">
    <source>
        <dbReference type="ARBA" id="ARBA00022695"/>
    </source>
</evidence>
<evidence type="ECO:0000256" key="1">
    <source>
        <dbReference type="ARBA" id="ARBA00009558"/>
    </source>
</evidence>
<evidence type="ECO:0000256" key="6">
    <source>
        <dbReference type="ARBA" id="ARBA00047597"/>
    </source>
</evidence>
<gene>
    <name evidence="8" type="primary">xopAI</name>
    <name evidence="8" type="ORF">QRO08_16520</name>
</gene>
<keyword evidence="4" id="KW-0808">Transferase</keyword>
<keyword evidence="9" id="KW-1185">Reference proteome</keyword>
<reference evidence="8 9" key="1">
    <citation type="submission" date="2023-06" db="EMBL/GenBank/DDBJ databases">
        <authorList>
            <person name="Ham H."/>
            <person name="Park D.S."/>
        </authorList>
    </citation>
    <scope>NUCLEOTIDE SEQUENCE [LARGE SCALE GENOMIC DNA]</scope>
    <source>
        <strain evidence="8 9">KACC 17005</strain>
    </source>
</reference>
<feature type="region of interest" description="Disordered" evidence="7">
    <location>
        <begin position="1"/>
        <end position="74"/>
    </location>
</feature>
<evidence type="ECO:0000256" key="3">
    <source>
        <dbReference type="ARBA" id="ARBA00022676"/>
    </source>
</evidence>
<evidence type="ECO:0000313" key="9">
    <source>
        <dbReference type="Proteomes" id="UP001242732"/>
    </source>
</evidence>
<evidence type="ECO:0000256" key="4">
    <source>
        <dbReference type="ARBA" id="ARBA00022679"/>
    </source>
</evidence>
<feature type="compositionally biased region" description="Low complexity" evidence="7">
    <location>
        <begin position="1"/>
        <end position="58"/>
    </location>
</feature>
<keyword evidence="5" id="KW-0548">Nucleotidyltransferase</keyword>
<comment type="similarity">
    <text evidence="1">Belongs to the Arg-specific ADP-ribosyltransferase family.</text>
</comment>
<dbReference type="InterPro" id="IPR000768">
    <property type="entry name" value="ART"/>
</dbReference>
<evidence type="ECO:0000256" key="2">
    <source>
        <dbReference type="ARBA" id="ARBA00012031"/>
    </source>
</evidence>